<name>A0A133ZMX8_9FIRM</name>
<evidence type="ECO:0000313" key="1">
    <source>
        <dbReference type="EMBL" id="KXB56803.1"/>
    </source>
</evidence>
<comment type="caution">
    <text evidence="1">The sequence shown here is derived from an EMBL/GenBank/DDBJ whole genome shotgun (WGS) entry which is preliminary data.</text>
</comment>
<dbReference type="EMBL" id="LSDA01000099">
    <property type="protein sequence ID" value="KXB56803.1"/>
    <property type="molecule type" value="Genomic_DNA"/>
</dbReference>
<dbReference type="PATRIC" id="fig|467210.3.peg.1699"/>
<proteinExistence type="predicted"/>
<protein>
    <submittedName>
        <fullName evidence="1">Uncharacterized protein</fullName>
    </submittedName>
</protein>
<dbReference type="Proteomes" id="UP000070394">
    <property type="component" value="Unassembled WGS sequence"/>
</dbReference>
<gene>
    <name evidence="1" type="ORF">HMPREF1866_01713</name>
</gene>
<dbReference type="AlphaFoldDB" id="A0A133ZMX8"/>
<dbReference type="STRING" id="467210.HMPREF1866_01713"/>
<accession>A0A133ZMX8</accession>
<keyword evidence="2" id="KW-1185">Reference proteome</keyword>
<reference evidence="2" key="1">
    <citation type="submission" date="2016-01" db="EMBL/GenBank/DDBJ databases">
        <authorList>
            <person name="Mitreva M."/>
            <person name="Pepin K.H."/>
            <person name="Mihindukulasuriya K.A."/>
            <person name="Fulton R."/>
            <person name="Fronick C."/>
            <person name="O'Laughlin M."/>
            <person name="Miner T."/>
            <person name="Herter B."/>
            <person name="Rosa B.A."/>
            <person name="Cordes M."/>
            <person name="Tomlinson C."/>
            <person name="Wollam A."/>
            <person name="Palsikar V.B."/>
            <person name="Mardis E.R."/>
            <person name="Wilson R.K."/>
        </authorList>
    </citation>
    <scope>NUCLEOTIDE SEQUENCE [LARGE SCALE GENOMIC DNA]</scope>
    <source>
        <strain evidence="2">DNF00896</strain>
    </source>
</reference>
<evidence type="ECO:0000313" key="2">
    <source>
        <dbReference type="Proteomes" id="UP000070394"/>
    </source>
</evidence>
<sequence length="194" mass="22593">MYVDFQEVTVNTFEQLKKIIEDSNLSDNAKEFYLSGIANLDAKKQKAILDLVIKMDKAGFRNNIPAAYSEVIENIPQFARMSVFKEMQKIVRDIEGNLELADDFYEDDKELLDKFNACFTDEEAERFLQIYTKAVISKFYSFLDEGNPRAEEDDLNWVLLETKADGSHNDRVIEGFLEDDFNEDDYDWEAEDES</sequence>
<organism evidence="1 2">
    <name type="scientific">Lachnoanaerobaculum saburreum</name>
    <dbReference type="NCBI Taxonomy" id="467210"/>
    <lineage>
        <taxon>Bacteria</taxon>
        <taxon>Bacillati</taxon>
        <taxon>Bacillota</taxon>
        <taxon>Clostridia</taxon>
        <taxon>Lachnospirales</taxon>
        <taxon>Lachnospiraceae</taxon>
        <taxon>Lachnoanaerobaculum</taxon>
    </lineage>
</organism>